<proteinExistence type="predicted"/>
<dbReference type="InterPro" id="IPR013464">
    <property type="entry name" value="CHP02642"/>
</dbReference>
<comment type="caution">
    <text evidence="1">The sequence shown here is derived from an EMBL/GenBank/DDBJ whole genome shotgun (WGS) entry which is preliminary data.</text>
</comment>
<dbReference type="Proteomes" id="UP000032874">
    <property type="component" value="Unassembled WGS sequence"/>
</dbReference>
<name>A0A093RWQ3_9GAMM</name>
<dbReference type="STRING" id="55207.KP22_04050"/>
<reference evidence="1 2" key="1">
    <citation type="submission" date="2014-08" db="EMBL/GenBank/DDBJ databases">
        <title>Genome sequences of NCPPB Pectobacterium isolates.</title>
        <authorList>
            <person name="Glover R.H."/>
            <person name="Sapp M."/>
            <person name="Elphinstone J."/>
        </authorList>
    </citation>
    <scope>NUCLEOTIDE SEQUENCE [LARGE SCALE GENOMIC DNA]</scope>
    <source>
        <strain evidence="1 2">NCPPB 2795</strain>
    </source>
</reference>
<protein>
    <recommendedName>
        <fullName evidence="3">Antitermination protein</fullName>
    </recommendedName>
</protein>
<evidence type="ECO:0000313" key="2">
    <source>
        <dbReference type="Proteomes" id="UP000032874"/>
    </source>
</evidence>
<dbReference type="Gene3D" id="1.10.274.110">
    <property type="match status" value="1"/>
</dbReference>
<dbReference type="InterPro" id="IPR038500">
    <property type="entry name" value="Antitermination_sf"/>
</dbReference>
<dbReference type="SUPFAM" id="SSF57938">
    <property type="entry name" value="DnaJ/Hsp40 cysteine-rich domain"/>
    <property type="match status" value="1"/>
</dbReference>
<dbReference type="EMBL" id="JQHM01000001">
    <property type="protein sequence ID" value="KFX07270.1"/>
    <property type="molecule type" value="Genomic_DNA"/>
</dbReference>
<evidence type="ECO:0008006" key="3">
    <source>
        <dbReference type="Google" id="ProtNLM"/>
    </source>
</evidence>
<evidence type="ECO:0000313" key="1">
    <source>
        <dbReference type="EMBL" id="KFX07270.1"/>
    </source>
</evidence>
<dbReference type="NCBIfam" id="TIGR02642">
    <property type="entry name" value="phage_xxxx"/>
    <property type="match status" value="1"/>
</dbReference>
<dbReference type="eggNOG" id="ENOG503149K">
    <property type="taxonomic scope" value="Bacteria"/>
</dbReference>
<dbReference type="InterPro" id="IPR036410">
    <property type="entry name" value="HSP_DnaJ_Cys-rich_dom_sf"/>
</dbReference>
<accession>A0A093RWQ3</accession>
<dbReference type="RefSeq" id="WP_039322551.1">
    <property type="nucleotide sequence ID" value="NZ_JQHM01000001.1"/>
</dbReference>
<sequence>MTIAIEQLIKMHDPRCMSIESLNVGRGQGILSKEQIVGAFAIAQRKNPVGYDLLMAKYRHDSDAGLRIMGAIYAWRFYKKYKHLEHSDTACHLAMNMALERNLPAQVEHIAKLLRRYGARSSQTRKNTDALQSEIKQLDKRRCRDKASDAEYFLAGVEIDQLRVRIKAERQALYDWSEKEARHSNICPRCSGTGKTLRPAIAVCNECGGNGRITATFEHLRQSLMDISGAVISAGEWPEYLDLVKRCMRWLYVEESQAVSALSTKIHDEMEA</sequence>
<organism evidence="1 2">
    <name type="scientific">Pectobacterium betavasculorum</name>
    <dbReference type="NCBI Taxonomy" id="55207"/>
    <lineage>
        <taxon>Bacteria</taxon>
        <taxon>Pseudomonadati</taxon>
        <taxon>Pseudomonadota</taxon>
        <taxon>Gammaproteobacteria</taxon>
        <taxon>Enterobacterales</taxon>
        <taxon>Pectobacteriaceae</taxon>
        <taxon>Pectobacterium</taxon>
    </lineage>
</organism>
<dbReference type="AlphaFoldDB" id="A0A093RWQ3"/>
<gene>
    <name evidence="1" type="ORF">KP22_04050</name>
</gene>